<dbReference type="GO" id="GO:0022857">
    <property type="term" value="F:transmembrane transporter activity"/>
    <property type="evidence" value="ECO:0007669"/>
    <property type="project" value="InterPro"/>
</dbReference>
<dbReference type="InterPro" id="IPR051909">
    <property type="entry name" value="MFP_Cation_Efflux"/>
</dbReference>
<evidence type="ECO:0000256" key="1">
    <source>
        <dbReference type="ARBA" id="ARBA00009477"/>
    </source>
</evidence>
<dbReference type="PANTHER" id="PTHR30097:SF16">
    <property type="entry name" value="CATION EFFLUX SYSTEM (CZCB-LIKE)"/>
    <property type="match status" value="1"/>
</dbReference>
<comment type="similarity">
    <text evidence="1">Belongs to the membrane fusion protein (MFP) (TC 8.A.1) family.</text>
</comment>
<dbReference type="GO" id="GO:0016020">
    <property type="term" value="C:membrane"/>
    <property type="evidence" value="ECO:0007669"/>
    <property type="project" value="InterPro"/>
</dbReference>
<evidence type="ECO:0000313" key="7">
    <source>
        <dbReference type="EMBL" id="RUL79042.1"/>
    </source>
</evidence>
<feature type="signal peptide" evidence="3">
    <location>
        <begin position="1"/>
        <end position="22"/>
    </location>
</feature>
<dbReference type="InterPro" id="IPR058792">
    <property type="entry name" value="Beta-barrel_RND_2"/>
</dbReference>
<organism evidence="7 8">
    <name type="scientific">Dyella choica</name>
    <dbReference type="NCBI Taxonomy" id="1927959"/>
    <lineage>
        <taxon>Bacteria</taxon>
        <taxon>Pseudomonadati</taxon>
        <taxon>Pseudomonadota</taxon>
        <taxon>Gammaproteobacteria</taxon>
        <taxon>Lysobacterales</taxon>
        <taxon>Rhodanobacteraceae</taxon>
        <taxon>Dyella</taxon>
    </lineage>
</organism>
<keyword evidence="3" id="KW-0732">Signal</keyword>
<dbReference type="Pfam" id="PF25973">
    <property type="entry name" value="BSH_CzcB"/>
    <property type="match status" value="1"/>
</dbReference>
<dbReference type="EMBL" id="RYYV01000002">
    <property type="protein sequence ID" value="RUL79042.1"/>
    <property type="molecule type" value="Genomic_DNA"/>
</dbReference>
<evidence type="ECO:0000259" key="6">
    <source>
        <dbReference type="Pfam" id="PF25975"/>
    </source>
</evidence>
<dbReference type="Gene3D" id="2.40.50.100">
    <property type="match status" value="1"/>
</dbReference>
<evidence type="ECO:0000256" key="3">
    <source>
        <dbReference type="SAM" id="SignalP"/>
    </source>
</evidence>
<feature type="domain" description="CzcB-like barrel-sandwich hybrid" evidence="5">
    <location>
        <begin position="70"/>
        <end position="207"/>
    </location>
</feature>
<dbReference type="Pfam" id="PF25975">
    <property type="entry name" value="CzcB_C"/>
    <property type="match status" value="1"/>
</dbReference>
<keyword evidence="8" id="KW-1185">Reference proteome</keyword>
<dbReference type="OrthoDB" id="9806939at2"/>
<comment type="caution">
    <text evidence="7">The sequence shown here is derived from an EMBL/GenBank/DDBJ whole genome shotgun (WGS) entry which is preliminary data.</text>
</comment>
<accession>A0A432MBA1</accession>
<name>A0A432MBA1_9GAMM</name>
<sequence>MKTWLFSLGAGLYLTSGTFAFASAQLAPSTLKLDAAAVQQAGIVMAKAQLRPFSDELKAPGEVKIDAYTTVLVSPRIDSQVVARKTRLGDLVKAGEPLVTLSSVDVAETESALIMAEQDWQRIAALGPQAVSARRYNEAKVQRDQARAKLLAYGLSEGQIQAVLRGGSARADGSYALLSPVAGRITSDDFIVGERIQPGRPLFTIVDEDTVWVDAQLPPADAGQVSAGDAARILAHDTAFPGTVLQRSHQTNERTRTSLVRIKVNNARDALHPGELVDVRIAVAVGNQVLAVPSEAIVLLQNQPTVFVDQGQGQFEPAPVVTGETRQGWIEIKDGLKVGTPYVRDGAFTLKARLLRSLLGEE</sequence>
<dbReference type="RefSeq" id="WP_126683499.1">
    <property type="nucleotide sequence ID" value="NZ_RYYV01000002.1"/>
</dbReference>
<feature type="domain" description="CusB-like beta-barrel" evidence="4">
    <location>
        <begin position="210"/>
        <end position="282"/>
    </location>
</feature>
<dbReference type="InterPro" id="IPR058649">
    <property type="entry name" value="CzcB_C"/>
</dbReference>
<feature type="domain" description="CzcB-like C-terminal circularly permuted SH3-like" evidence="6">
    <location>
        <begin position="290"/>
        <end position="351"/>
    </location>
</feature>
<evidence type="ECO:0000256" key="2">
    <source>
        <dbReference type="ARBA" id="ARBA00022448"/>
    </source>
</evidence>
<dbReference type="InterPro" id="IPR006143">
    <property type="entry name" value="RND_pump_MFP"/>
</dbReference>
<dbReference type="InterPro" id="IPR058647">
    <property type="entry name" value="BSH_CzcB-like"/>
</dbReference>
<dbReference type="Pfam" id="PF25954">
    <property type="entry name" value="Beta-barrel_RND_2"/>
    <property type="match status" value="1"/>
</dbReference>
<evidence type="ECO:0000259" key="5">
    <source>
        <dbReference type="Pfam" id="PF25973"/>
    </source>
</evidence>
<dbReference type="Proteomes" id="UP000274358">
    <property type="component" value="Unassembled WGS sequence"/>
</dbReference>
<dbReference type="Gene3D" id="1.10.287.470">
    <property type="entry name" value="Helix hairpin bin"/>
    <property type="match status" value="1"/>
</dbReference>
<dbReference type="NCBIfam" id="TIGR01730">
    <property type="entry name" value="RND_mfp"/>
    <property type="match status" value="1"/>
</dbReference>
<protein>
    <submittedName>
        <fullName evidence="7">Efflux RND transporter periplasmic adaptor subunit</fullName>
    </submittedName>
</protein>
<dbReference type="Gene3D" id="2.40.30.170">
    <property type="match status" value="1"/>
</dbReference>
<evidence type="ECO:0000259" key="4">
    <source>
        <dbReference type="Pfam" id="PF25954"/>
    </source>
</evidence>
<reference evidence="7 8" key="1">
    <citation type="submission" date="2018-12" db="EMBL/GenBank/DDBJ databases">
        <title>Dyella dinghuensis sp. nov. DHOA06 and Dyella choica sp. nov. 4M-K27, isolated from forest soil.</title>
        <authorList>
            <person name="Qiu L.-H."/>
            <person name="Gao Z.-H."/>
        </authorList>
    </citation>
    <scope>NUCLEOTIDE SEQUENCE [LARGE SCALE GENOMIC DNA]</scope>
    <source>
        <strain evidence="7 8">4M-K27</strain>
    </source>
</reference>
<dbReference type="PANTHER" id="PTHR30097">
    <property type="entry name" value="CATION EFFLUX SYSTEM PROTEIN CUSB"/>
    <property type="match status" value="1"/>
</dbReference>
<gene>
    <name evidence="7" type="ORF">EKH80_04385</name>
</gene>
<dbReference type="Gene3D" id="2.40.420.20">
    <property type="match status" value="1"/>
</dbReference>
<dbReference type="SUPFAM" id="SSF111369">
    <property type="entry name" value="HlyD-like secretion proteins"/>
    <property type="match status" value="1"/>
</dbReference>
<evidence type="ECO:0000313" key="8">
    <source>
        <dbReference type="Proteomes" id="UP000274358"/>
    </source>
</evidence>
<dbReference type="AlphaFoldDB" id="A0A432MBA1"/>
<proteinExistence type="inferred from homology"/>
<feature type="chain" id="PRO_5018969794" evidence="3">
    <location>
        <begin position="23"/>
        <end position="362"/>
    </location>
</feature>
<keyword evidence="2" id="KW-0813">Transport</keyword>